<gene>
    <name evidence="3" type="ORF">DY000_02025023</name>
    <name evidence="2" type="ORF">F2Q70_00031710</name>
</gene>
<reference evidence="2" key="1">
    <citation type="submission" date="2019-12" db="EMBL/GenBank/DDBJ databases">
        <title>Genome sequencing and annotation of Brassica cretica.</title>
        <authorList>
            <person name="Studholme D.J."/>
            <person name="Sarris P.F."/>
        </authorList>
    </citation>
    <scope>NUCLEOTIDE SEQUENCE</scope>
    <source>
        <strain evidence="2">PFS-102/07</strain>
        <tissue evidence="2">Leaf</tissue>
    </source>
</reference>
<organism evidence="2">
    <name type="scientific">Brassica cretica</name>
    <name type="common">Mustard</name>
    <dbReference type="NCBI Taxonomy" id="69181"/>
    <lineage>
        <taxon>Eukaryota</taxon>
        <taxon>Viridiplantae</taxon>
        <taxon>Streptophyta</taxon>
        <taxon>Embryophyta</taxon>
        <taxon>Tracheophyta</taxon>
        <taxon>Spermatophyta</taxon>
        <taxon>Magnoliopsida</taxon>
        <taxon>eudicotyledons</taxon>
        <taxon>Gunneridae</taxon>
        <taxon>Pentapetalae</taxon>
        <taxon>rosids</taxon>
        <taxon>malvids</taxon>
        <taxon>Brassicales</taxon>
        <taxon>Brassicaceae</taxon>
        <taxon>Brassiceae</taxon>
        <taxon>Brassica</taxon>
    </lineage>
</organism>
<evidence type="ECO:0000259" key="1">
    <source>
        <dbReference type="Pfam" id="PF06454"/>
    </source>
</evidence>
<reference evidence="3 4" key="3">
    <citation type="journal article" date="2020" name="BMC Genomics">
        <title>Intraspecific diversification of the crop wild relative Brassica cretica Lam. using demographic model selection.</title>
        <authorList>
            <person name="Kioukis A."/>
            <person name="Michalopoulou V.A."/>
            <person name="Briers L."/>
            <person name="Pirintsos S."/>
            <person name="Studholme D.J."/>
            <person name="Pavlidis P."/>
            <person name="Sarris P.F."/>
        </authorList>
    </citation>
    <scope>NUCLEOTIDE SEQUENCE [LARGE SCALE GENOMIC DNA]</scope>
    <source>
        <strain evidence="4">cv. PFS-1207/04</strain>
        <strain evidence="3">PFS-1207/04</strain>
    </source>
</reference>
<dbReference type="AlphaFoldDB" id="A0A8S9FH38"/>
<evidence type="ECO:0000313" key="3">
    <source>
        <dbReference type="EMBL" id="KAF3594138.1"/>
    </source>
</evidence>
<dbReference type="InterPro" id="IPR009457">
    <property type="entry name" value="THH1/TOM1/TOM3_dom"/>
</dbReference>
<feature type="domain" description="THH1/TOM1/TOM3" evidence="1">
    <location>
        <begin position="29"/>
        <end position="53"/>
    </location>
</feature>
<protein>
    <recommendedName>
        <fullName evidence="1">THH1/TOM1/TOM3 domain-containing protein</fullName>
    </recommendedName>
</protein>
<name>A0A8S9FH38_BRACR</name>
<dbReference type="Pfam" id="PF06454">
    <property type="entry name" value="THH1_TOM1-3_dom"/>
    <property type="match status" value="1"/>
</dbReference>
<reference evidence="3" key="2">
    <citation type="submission" date="2019-12" db="EMBL/GenBank/DDBJ databases">
        <authorList>
            <person name="Studholme D.J."/>
            <person name="Sarris P."/>
        </authorList>
    </citation>
    <scope>NUCLEOTIDE SEQUENCE</scope>
    <source>
        <strain evidence="3">PFS-1207/04</strain>
        <tissue evidence="3">Leaf</tissue>
    </source>
</reference>
<evidence type="ECO:0000313" key="4">
    <source>
        <dbReference type="Proteomes" id="UP000266723"/>
    </source>
</evidence>
<dbReference type="EMBL" id="QGKY02002305">
    <property type="protein sequence ID" value="KAF2531707.1"/>
    <property type="molecule type" value="Genomic_DNA"/>
</dbReference>
<dbReference type="Proteomes" id="UP000266723">
    <property type="component" value="Unassembled WGS sequence"/>
</dbReference>
<dbReference type="EMBL" id="QGKV02000299">
    <property type="protein sequence ID" value="KAF3594138.1"/>
    <property type="molecule type" value="Genomic_DNA"/>
</dbReference>
<proteinExistence type="predicted"/>
<evidence type="ECO:0000313" key="2">
    <source>
        <dbReference type="EMBL" id="KAF2531707.1"/>
    </source>
</evidence>
<accession>A0A8S9FH38</accession>
<comment type="caution">
    <text evidence="2">The sequence shown here is derived from an EMBL/GenBank/DDBJ whole genome shotgun (WGS) entry which is preliminary data.</text>
</comment>
<keyword evidence="4" id="KW-1185">Reference proteome</keyword>
<sequence length="55" mass="6398">MEVCAHLACIHVLLSDFDEIRLDSLGAKAELFLMLQRFPVESKGRRKKLQEVKRQ</sequence>